<dbReference type="Pfam" id="PF21837">
    <property type="entry name" value="DUF6896"/>
    <property type="match status" value="1"/>
</dbReference>
<gene>
    <name evidence="2" type="ORF">LX97_03175</name>
</gene>
<reference evidence="2 3" key="1">
    <citation type="submission" date="2018-06" db="EMBL/GenBank/DDBJ databases">
        <title>Genomic Encyclopedia of Archaeal and Bacterial Type Strains, Phase II (KMG-II): from individual species to whole genera.</title>
        <authorList>
            <person name="Goeker M."/>
        </authorList>
    </citation>
    <scope>NUCLEOTIDE SEQUENCE [LARGE SCALE GENOMIC DNA]</scope>
    <source>
        <strain evidence="2 3">DSM 17205</strain>
    </source>
</reference>
<dbReference type="EMBL" id="QKZR01000007">
    <property type="protein sequence ID" value="PZX37153.1"/>
    <property type="molecule type" value="Genomic_DNA"/>
</dbReference>
<dbReference type="InterPro" id="IPR054191">
    <property type="entry name" value="DUF6896"/>
</dbReference>
<protein>
    <recommendedName>
        <fullName evidence="1">DUF6896 domain-containing protein</fullName>
    </recommendedName>
</protein>
<comment type="caution">
    <text evidence="2">The sequence shown here is derived from an EMBL/GenBank/DDBJ whole genome shotgun (WGS) entry which is preliminary data.</text>
</comment>
<dbReference type="RefSeq" id="WP_015363586.1">
    <property type="nucleotide sequence ID" value="NZ_QKZR01000007.1"/>
</dbReference>
<organism evidence="2 3">
    <name type="scientific">Nonlabens dokdonensis</name>
    <dbReference type="NCBI Taxonomy" id="328515"/>
    <lineage>
        <taxon>Bacteria</taxon>
        <taxon>Pseudomonadati</taxon>
        <taxon>Bacteroidota</taxon>
        <taxon>Flavobacteriia</taxon>
        <taxon>Flavobacteriales</taxon>
        <taxon>Flavobacteriaceae</taxon>
        <taxon>Nonlabens</taxon>
    </lineage>
</organism>
<name>A0ABX5PUJ1_9FLAO</name>
<evidence type="ECO:0000313" key="3">
    <source>
        <dbReference type="Proteomes" id="UP000248584"/>
    </source>
</evidence>
<dbReference type="Proteomes" id="UP000248584">
    <property type="component" value="Unassembled WGS sequence"/>
</dbReference>
<proteinExistence type="predicted"/>
<evidence type="ECO:0000313" key="2">
    <source>
        <dbReference type="EMBL" id="PZX37153.1"/>
    </source>
</evidence>
<accession>A0ABX5PUJ1</accession>
<evidence type="ECO:0000259" key="1">
    <source>
        <dbReference type="Pfam" id="PF21837"/>
    </source>
</evidence>
<sequence length="160" mass="18562">MTNNREKLLLESLIDFENQANKLIEILADEFELNLADAHPFNKLITRTNNLWKGSINGKWNYQFHGDACRFENNESGQVVDVKINRNGNFGTIHNFGLFHFIQTTQSLSHVLKEISTEEIVFETLAKLESKEFIIEIDEPPFSTKILNRNKITFYNKVLS</sequence>
<keyword evidence="3" id="KW-1185">Reference proteome</keyword>
<feature type="domain" description="DUF6896" evidence="1">
    <location>
        <begin position="10"/>
        <end position="137"/>
    </location>
</feature>